<dbReference type="EMBL" id="BORC01000005">
    <property type="protein sequence ID" value="GIN63013.1"/>
    <property type="molecule type" value="Genomic_DNA"/>
</dbReference>
<accession>A0A919WJ56</accession>
<name>A0A919WJ56_9BACI</name>
<dbReference type="RefSeq" id="WP_170211270.1">
    <property type="nucleotide sequence ID" value="NZ_BORC01000005.1"/>
</dbReference>
<comment type="caution">
    <text evidence="1">The sequence shown here is derived from an EMBL/GenBank/DDBJ whole genome shotgun (WGS) entry which is preliminary data.</text>
</comment>
<sequence>MPASEKKLTLASLMYHQIYGVELPNYNYTQQDIDYIIQQLELKIKEDVEIFQTEYLH</sequence>
<proteinExistence type="predicted"/>
<protein>
    <submittedName>
        <fullName evidence="1">Uncharacterized protein</fullName>
    </submittedName>
</protein>
<dbReference type="Proteomes" id="UP000682111">
    <property type="component" value="Unassembled WGS sequence"/>
</dbReference>
<dbReference type="AlphaFoldDB" id="A0A919WJ56"/>
<organism evidence="1 2">
    <name type="scientific">Robertmurraya siralis</name>
    <dbReference type="NCBI Taxonomy" id="77777"/>
    <lineage>
        <taxon>Bacteria</taxon>
        <taxon>Bacillati</taxon>
        <taxon>Bacillota</taxon>
        <taxon>Bacilli</taxon>
        <taxon>Bacillales</taxon>
        <taxon>Bacillaceae</taxon>
        <taxon>Robertmurraya</taxon>
    </lineage>
</organism>
<keyword evidence="2" id="KW-1185">Reference proteome</keyword>
<evidence type="ECO:0000313" key="2">
    <source>
        <dbReference type="Proteomes" id="UP000682111"/>
    </source>
</evidence>
<reference evidence="1" key="1">
    <citation type="submission" date="2021-03" db="EMBL/GenBank/DDBJ databases">
        <title>Antimicrobial resistance genes in bacteria isolated from Japanese honey, and their potential for conferring macrolide and lincosamide resistance in the American foulbrood pathogen Paenibacillus larvae.</title>
        <authorList>
            <person name="Okamoto M."/>
            <person name="Kumagai M."/>
            <person name="Kanamori H."/>
            <person name="Takamatsu D."/>
        </authorList>
    </citation>
    <scope>NUCLEOTIDE SEQUENCE</scope>
    <source>
        <strain evidence="1">J27TS8</strain>
    </source>
</reference>
<evidence type="ECO:0000313" key="1">
    <source>
        <dbReference type="EMBL" id="GIN63013.1"/>
    </source>
</evidence>
<gene>
    <name evidence="1" type="ORF">J27TS8_30060</name>
</gene>